<dbReference type="Gene3D" id="3.30.70.270">
    <property type="match status" value="1"/>
</dbReference>
<dbReference type="InterPro" id="IPR050469">
    <property type="entry name" value="Diguanylate_Cyclase"/>
</dbReference>
<evidence type="ECO:0000313" key="3">
    <source>
        <dbReference type="Proteomes" id="UP000199159"/>
    </source>
</evidence>
<dbReference type="GO" id="GO:1902201">
    <property type="term" value="P:negative regulation of bacterial-type flagellum-dependent cell motility"/>
    <property type="evidence" value="ECO:0007669"/>
    <property type="project" value="TreeGrafter"/>
</dbReference>
<organism evidence="2 3">
    <name type="scientific">Litchfieldia salsa</name>
    <dbReference type="NCBI Taxonomy" id="930152"/>
    <lineage>
        <taxon>Bacteria</taxon>
        <taxon>Bacillati</taxon>
        <taxon>Bacillota</taxon>
        <taxon>Bacilli</taxon>
        <taxon>Bacillales</taxon>
        <taxon>Bacillaceae</taxon>
        <taxon>Litchfieldia</taxon>
    </lineage>
</organism>
<dbReference type="EMBL" id="FNJU01000003">
    <property type="protein sequence ID" value="SDP50120.1"/>
    <property type="molecule type" value="Genomic_DNA"/>
</dbReference>
<dbReference type="NCBIfam" id="TIGR00254">
    <property type="entry name" value="GGDEF"/>
    <property type="match status" value="1"/>
</dbReference>
<dbReference type="GO" id="GO:0043709">
    <property type="term" value="P:cell adhesion involved in single-species biofilm formation"/>
    <property type="evidence" value="ECO:0007669"/>
    <property type="project" value="TreeGrafter"/>
</dbReference>
<dbReference type="InterPro" id="IPR000160">
    <property type="entry name" value="GGDEF_dom"/>
</dbReference>
<dbReference type="Gene3D" id="3.10.580.10">
    <property type="entry name" value="CBS-domain"/>
    <property type="match status" value="1"/>
</dbReference>
<feature type="domain" description="GGDEF" evidence="1">
    <location>
        <begin position="163"/>
        <end position="316"/>
    </location>
</feature>
<reference evidence="3" key="1">
    <citation type="submission" date="2016-10" db="EMBL/GenBank/DDBJ databases">
        <authorList>
            <person name="Varghese N."/>
            <person name="Submissions S."/>
        </authorList>
    </citation>
    <scope>NUCLEOTIDE SEQUENCE [LARGE SCALE GENOMIC DNA]</scope>
    <source>
        <strain evidence="3">IBRC-M10078</strain>
    </source>
</reference>
<dbReference type="AlphaFoldDB" id="A0A1H0T8V1"/>
<accession>A0A1H0T8V1</accession>
<dbReference type="Proteomes" id="UP000199159">
    <property type="component" value="Unassembled WGS sequence"/>
</dbReference>
<protein>
    <submittedName>
        <fullName evidence="2">Diguanylate cyclase (GGDEF) domain-containing protein</fullName>
    </submittedName>
</protein>
<dbReference type="SMART" id="SM00267">
    <property type="entry name" value="GGDEF"/>
    <property type="match status" value="1"/>
</dbReference>
<name>A0A1H0T8V1_9BACI</name>
<dbReference type="Pfam" id="PF00990">
    <property type="entry name" value="GGDEF"/>
    <property type="match status" value="1"/>
</dbReference>
<gene>
    <name evidence="2" type="ORF">SAMN05216565_103335</name>
</gene>
<evidence type="ECO:0000259" key="1">
    <source>
        <dbReference type="PROSITE" id="PS50887"/>
    </source>
</evidence>
<dbReference type="OrthoDB" id="9813903at2"/>
<dbReference type="GO" id="GO:0005886">
    <property type="term" value="C:plasma membrane"/>
    <property type="evidence" value="ECO:0007669"/>
    <property type="project" value="TreeGrafter"/>
</dbReference>
<dbReference type="RefSeq" id="WP_090852186.1">
    <property type="nucleotide sequence ID" value="NZ_FNJU01000003.1"/>
</dbReference>
<dbReference type="CDD" id="cd01949">
    <property type="entry name" value="GGDEF"/>
    <property type="match status" value="1"/>
</dbReference>
<dbReference type="SUPFAM" id="SSF55073">
    <property type="entry name" value="Nucleotide cyclase"/>
    <property type="match status" value="1"/>
</dbReference>
<evidence type="ECO:0000313" key="2">
    <source>
        <dbReference type="EMBL" id="SDP50120.1"/>
    </source>
</evidence>
<dbReference type="InterPro" id="IPR029787">
    <property type="entry name" value="Nucleotide_cyclase"/>
</dbReference>
<dbReference type="InterPro" id="IPR043128">
    <property type="entry name" value="Rev_trsase/Diguanyl_cyclase"/>
</dbReference>
<dbReference type="Pfam" id="PF00571">
    <property type="entry name" value="CBS"/>
    <property type="match status" value="1"/>
</dbReference>
<dbReference type="GO" id="GO:0052621">
    <property type="term" value="F:diguanylate cyclase activity"/>
    <property type="evidence" value="ECO:0007669"/>
    <property type="project" value="TreeGrafter"/>
</dbReference>
<dbReference type="InterPro" id="IPR046342">
    <property type="entry name" value="CBS_dom_sf"/>
</dbReference>
<dbReference type="STRING" id="930152.SAMN05216565_103335"/>
<dbReference type="PROSITE" id="PS50887">
    <property type="entry name" value="GGDEF"/>
    <property type="match status" value="1"/>
</dbReference>
<dbReference type="PANTHER" id="PTHR45138:SF25">
    <property type="entry name" value="GGDEF DOMAIN PROTEIN"/>
    <property type="match status" value="1"/>
</dbReference>
<dbReference type="InterPro" id="IPR000644">
    <property type="entry name" value="CBS_dom"/>
</dbReference>
<proteinExistence type="predicted"/>
<keyword evidence="3" id="KW-1185">Reference proteome</keyword>
<dbReference type="PANTHER" id="PTHR45138">
    <property type="entry name" value="REGULATORY COMPONENTS OF SENSORY TRANSDUCTION SYSTEM"/>
    <property type="match status" value="1"/>
</dbReference>
<sequence>MNLLIGEISEVVPEVQATTSNQIINQLFTELSKIQGIVVTEKKIPIAIVTKTGFYQQLGTLYGYNLYIGRSVGLLMKKEILSVDYFTPILSVSEKAMNREEEHLYDYVIVTKDEQYYGVVSIRTLMITLATIQSKMATYMNPLTELPGNQIIYEKLNQVLVREAYTLLYIDLDNFKTYNDVYGFSKGDHVLQETASLLKKYINSSIDFLGHIGGDDFVAILYHHDYDPICRTVINEFDQKIKKFYSDKHHSQGYVTSENRSGIKEKIPLVSISIAVITNQERTFDTVEEIVSLATKTKKSCKSVTYSCYIKNTCCS</sequence>